<evidence type="ECO:0000259" key="1">
    <source>
        <dbReference type="Pfam" id="PF01909"/>
    </source>
</evidence>
<dbReference type="InterPro" id="IPR002934">
    <property type="entry name" value="Polymerase_NTP_transf_dom"/>
</dbReference>
<proteinExistence type="predicted"/>
<name>A0ABN2V9F9_9ACTN</name>
<comment type="caution">
    <text evidence="2">The sequence shown here is derived from an EMBL/GenBank/DDBJ whole genome shotgun (WGS) entry which is preliminary data.</text>
</comment>
<gene>
    <name evidence="2" type="ORF">GCM10009757_33530</name>
</gene>
<sequence length="254" mass="27091">MTDPAGDDGRALGYRQGMRAAVEERLLRRAGEDPRLTGAAVTGSAARGEADAWSDIDLLFAVRDGVPVAEVVAEWSAHLHGSLAALHHFELTAGETVHRAFLLPGRLEVDLGFTPEATFGQVGDGGFRALWGTPAGPSAGATVDVSFLAGLGWHHLLHADVAVRRDRPWLAEHWISAVRDHVLTLAAYRLGLPTHYAKGADRLPPDLTGPLEASLVPDLSRVSLNRALSAVRGAFLTELRHHDPALAATLDAEL</sequence>
<evidence type="ECO:0000313" key="2">
    <source>
        <dbReference type="EMBL" id="GAA2056035.1"/>
    </source>
</evidence>
<reference evidence="2 3" key="1">
    <citation type="journal article" date="2019" name="Int. J. Syst. Evol. Microbiol.">
        <title>The Global Catalogue of Microorganisms (GCM) 10K type strain sequencing project: providing services to taxonomists for standard genome sequencing and annotation.</title>
        <authorList>
            <consortium name="The Broad Institute Genomics Platform"/>
            <consortium name="The Broad Institute Genome Sequencing Center for Infectious Disease"/>
            <person name="Wu L."/>
            <person name="Ma J."/>
        </authorList>
    </citation>
    <scope>NUCLEOTIDE SEQUENCE [LARGE SCALE GENOMIC DNA]</scope>
    <source>
        <strain evidence="2 3">JCM 14549</strain>
    </source>
</reference>
<dbReference type="InterPro" id="IPR043519">
    <property type="entry name" value="NT_sf"/>
</dbReference>
<organism evidence="2 3">
    <name type="scientific">Streptomyces cheonanensis</name>
    <dbReference type="NCBI Taxonomy" id="312720"/>
    <lineage>
        <taxon>Bacteria</taxon>
        <taxon>Bacillati</taxon>
        <taxon>Actinomycetota</taxon>
        <taxon>Actinomycetes</taxon>
        <taxon>Kitasatosporales</taxon>
        <taxon>Streptomycetaceae</taxon>
        <taxon>Streptomyces</taxon>
    </lineage>
</organism>
<dbReference type="EMBL" id="BAAANQ010000006">
    <property type="protein sequence ID" value="GAA2056035.1"/>
    <property type="molecule type" value="Genomic_DNA"/>
</dbReference>
<protein>
    <recommendedName>
        <fullName evidence="1">Polymerase nucleotidyl transferase domain-containing protein</fullName>
    </recommendedName>
</protein>
<dbReference type="Proteomes" id="UP001403094">
    <property type="component" value="Unassembled WGS sequence"/>
</dbReference>
<feature type="domain" description="Polymerase nucleotidyl transferase" evidence="1">
    <location>
        <begin position="33"/>
        <end position="67"/>
    </location>
</feature>
<dbReference type="Gene3D" id="3.30.460.10">
    <property type="entry name" value="Beta Polymerase, domain 2"/>
    <property type="match status" value="1"/>
</dbReference>
<dbReference type="SUPFAM" id="SSF81301">
    <property type="entry name" value="Nucleotidyltransferase"/>
    <property type="match status" value="1"/>
</dbReference>
<keyword evidence="3" id="KW-1185">Reference proteome</keyword>
<accession>A0ABN2V9F9</accession>
<dbReference type="Pfam" id="PF01909">
    <property type="entry name" value="NTP_transf_2"/>
    <property type="match status" value="1"/>
</dbReference>
<evidence type="ECO:0000313" key="3">
    <source>
        <dbReference type="Proteomes" id="UP001403094"/>
    </source>
</evidence>
<dbReference type="CDD" id="cd05403">
    <property type="entry name" value="NT_KNTase_like"/>
    <property type="match status" value="1"/>
</dbReference>